<gene>
    <name evidence="1" type="ORF">COT08_00295</name>
</gene>
<dbReference type="Proteomes" id="UP000231669">
    <property type="component" value="Unassembled WGS sequence"/>
</dbReference>
<reference evidence="2" key="1">
    <citation type="submission" date="2017-09" db="EMBL/GenBank/DDBJ databases">
        <title>Depth-based differentiation of microbial function through sediment-hosted aquifers and enrichment of novel symbionts in the deep terrestrial subsurface.</title>
        <authorList>
            <person name="Probst A.J."/>
            <person name="Ladd B."/>
            <person name="Jarett J.K."/>
            <person name="Geller-Mcgrath D.E."/>
            <person name="Sieber C.M.K."/>
            <person name="Emerson J.B."/>
            <person name="Anantharaman K."/>
            <person name="Thomas B.C."/>
            <person name="Malmstrom R."/>
            <person name="Stieglmeier M."/>
            <person name="Klingl A."/>
            <person name="Woyke T."/>
            <person name="Ryan C.M."/>
            <person name="Banfield J.F."/>
        </authorList>
    </citation>
    <scope>NUCLEOTIDE SEQUENCE [LARGE SCALE GENOMIC DNA]</scope>
</reference>
<accession>A0A2M6YF99</accession>
<evidence type="ECO:0000313" key="1">
    <source>
        <dbReference type="EMBL" id="PIU28846.1"/>
    </source>
</evidence>
<comment type="caution">
    <text evidence="1">The sequence shown here is derived from an EMBL/GenBank/DDBJ whole genome shotgun (WGS) entry which is preliminary data.</text>
</comment>
<sequence length="231" mass="24466">MPKKTLVSALILAQAVINSPNYRIQFPNLNSGAGIPSSTNYKLDTTVGQSVAGPFSSTGYRVKAGFQYIHSIIPFSFSISKFLIAFGTLTPQVPDTDTSTLTVSAGGAGGYQVTTRENHPLQLGATTTYIPDTLCDSGPCSQTTAQVWTQATSYGFGYNMTGNDIPAAFVDSTYFKQFADTSLSETAQVVMSNVNVGASRTATITYKVNVSGIQPAGSYQNIVTFVATPTF</sequence>
<protein>
    <submittedName>
        <fullName evidence="1">Uncharacterized protein</fullName>
    </submittedName>
</protein>
<dbReference type="AlphaFoldDB" id="A0A2M6YF99"/>
<organism evidence="1 2">
    <name type="scientific">Candidatus Woesebacteria bacterium CG07_land_8_20_14_0_80_44_9</name>
    <dbReference type="NCBI Taxonomy" id="1975058"/>
    <lineage>
        <taxon>Bacteria</taxon>
        <taxon>Candidatus Woeseibacteriota</taxon>
    </lineage>
</organism>
<dbReference type="EMBL" id="PEXE01000005">
    <property type="protein sequence ID" value="PIU28846.1"/>
    <property type="molecule type" value="Genomic_DNA"/>
</dbReference>
<name>A0A2M6YF99_9BACT</name>
<evidence type="ECO:0000313" key="2">
    <source>
        <dbReference type="Proteomes" id="UP000231669"/>
    </source>
</evidence>
<proteinExistence type="predicted"/>